<accession>A0AAV2TIU2</accession>
<dbReference type="InterPro" id="IPR020103">
    <property type="entry name" value="PsdUridine_synth_cat_dom_sf"/>
</dbReference>
<comment type="caution">
    <text evidence="8">The sequence shown here is derived from an EMBL/GenBank/DDBJ whole genome shotgun (WGS) entry which is preliminary data.</text>
</comment>
<evidence type="ECO:0000313" key="9">
    <source>
        <dbReference type="Proteomes" id="UP001497525"/>
    </source>
</evidence>
<evidence type="ECO:0000313" key="8">
    <source>
        <dbReference type="EMBL" id="CAL5137303.1"/>
    </source>
</evidence>
<dbReference type="NCBIfam" id="TIGR00071">
    <property type="entry name" value="hisT_truA"/>
    <property type="match status" value="1"/>
</dbReference>
<dbReference type="Gene3D" id="3.30.70.660">
    <property type="entry name" value="Pseudouridine synthase I, catalytic domain, C-terminal subdomain"/>
    <property type="match status" value="1"/>
</dbReference>
<keyword evidence="2 4" id="KW-0819">tRNA processing</keyword>
<organism evidence="8 9">
    <name type="scientific">Calicophoron daubneyi</name>
    <name type="common">Rumen fluke</name>
    <name type="synonym">Paramphistomum daubneyi</name>
    <dbReference type="NCBI Taxonomy" id="300641"/>
    <lineage>
        <taxon>Eukaryota</taxon>
        <taxon>Metazoa</taxon>
        <taxon>Spiralia</taxon>
        <taxon>Lophotrochozoa</taxon>
        <taxon>Platyhelminthes</taxon>
        <taxon>Trematoda</taxon>
        <taxon>Digenea</taxon>
        <taxon>Plagiorchiida</taxon>
        <taxon>Pronocephalata</taxon>
        <taxon>Paramphistomoidea</taxon>
        <taxon>Paramphistomidae</taxon>
        <taxon>Calicophoron</taxon>
    </lineage>
</organism>
<evidence type="ECO:0000256" key="4">
    <source>
        <dbReference type="RuleBase" id="RU003792"/>
    </source>
</evidence>
<dbReference type="PANTHER" id="PTHR11142">
    <property type="entry name" value="PSEUDOURIDYLATE SYNTHASE"/>
    <property type="match status" value="1"/>
</dbReference>
<feature type="domain" description="Pseudouridine synthase I TruA alpha/beta" evidence="7">
    <location>
        <begin position="233"/>
        <end position="352"/>
    </location>
</feature>
<keyword evidence="5" id="KW-0175">Coiled coil</keyword>
<comment type="catalytic activity">
    <reaction evidence="4">
        <text>uridine(38/39/40) in tRNA = pseudouridine(38/39/40) in tRNA</text>
        <dbReference type="Rhea" id="RHEA:22376"/>
        <dbReference type="Rhea" id="RHEA-COMP:10085"/>
        <dbReference type="Rhea" id="RHEA-COMP:10087"/>
        <dbReference type="ChEBI" id="CHEBI:65314"/>
        <dbReference type="ChEBI" id="CHEBI:65315"/>
        <dbReference type="EC" id="5.4.99.12"/>
    </reaction>
</comment>
<dbReference type="InterPro" id="IPR020097">
    <property type="entry name" value="PsdUridine_synth_TruA_a/b_dom"/>
</dbReference>
<dbReference type="GO" id="GO:0031119">
    <property type="term" value="P:tRNA pseudouridine synthesis"/>
    <property type="evidence" value="ECO:0007669"/>
    <property type="project" value="TreeGrafter"/>
</dbReference>
<dbReference type="EMBL" id="CAXLJL010000379">
    <property type="protein sequence ID" value="CAL5137303.1"/>
    <property type="molecule type" value="Genomic_DNA"/>
</dbReference>
<dbReference type="GO" id="GO:0005634">
    <property type="term" value="C:nucleus"/>
    <property type="evidence" value="ECO:0007669"/>
    <property type="project" value="TreeGrafter"/>
</dbReference>
<sequence length="478" mass="54255">MRIYPYVMRRYQQLVDSLESLKLLSFEDLLKRAEQQEKRNWELENILSKIQNHNSDGKAVVATKNERKQRPFDFSKYKMRHVAIQFMYLGWGYSGLALQDPCHPVTVMGKLLECLWKCRLIEHRDGYDFAVCGRTDKGVSAIGQVVSLTVRSALVSGTGIVEDSGPNVSERLNIPDEELDYVFMLNKALPSDIRILAWSPVSPDFNARFSCSQRSYQYFFPRSGLNLEAMSAAAHRLEGTHDFRNFCSSQIDKESATFVRRIDNVHVRNLPVEDRISASWDDATAMCEVSVSASGFLYHQIRCIVSLLVMIGRGYENPSVVDDLLDLSKTPAKPQYQMAGEIPLLLTGAEYPESAVNWQTSEAAQSELVRHLQLLWSEQAIRSTVIKAALDHVEDRFHLDPHPLHYLDRIIPEGRWAKKSEGKGSHKALMKRPVEISVEEKMDRFVKKKKKSFAAEESSSPNKPLCASAPSPSATERE</sequence>
<evidence type="ECO:0000256" key="2">
    <source>
        <dbReference type="ARBA" id="ARBA00022694"/>
    </source>
</evidence>
<dbReference type="Pfam" id="PF01416">
    <property type="entry name" value="PseudoU_synth_1"/>
    <property type="match status" value="1"/>
</dbReference>
<dbReference type="InterPro" id="IPR020095">
    <property type="entry name" value="PsdUridine_synth_TruA_C"/>
</dbReference>
<dbReference type="InterPro" id="IPR020094">
    <property type="entry name" value="TruA/RsuA/RluB/E/F_N"/>
</dbReference>
<protein>
    <recommendedName>
        <fullName evidence="4">tRNA pseudouridine synthase</fullName>
        <ecNumber evidence="4">5.4.99.12</ecNumber>
    </recommendedName>
</protein>
<evidence type="ECO:0000256" key="6">
    <source>
        <dbReference type="SAM" id="MobiDB-lite"/>
    </source>
</evidence>
<dbReference type="AlphaFoldDB" id="A0AAV2TIU2"/>
<dbReference type="GO" id="GO:0005737">
    <property type="term" value="C:cytoplasm"/>
    <property type="evidence" value="ECO:0007669"/>
    <property type="project" value="TreeGrafter"/>
</dbReference>
<proteinExistence type="inferred from homology"/>
<evidence type="ECO:0000256" key="3">
    <source>
        <dbReference type="ARBA" id="ARBA00023235"/>
    </source>
</evidence>
<evidence type="ECO:0000259" key="7">
    <source>
        <dbReference type="Pfam" id="PF01416"/>
    </source>
</evidence>
<feature type="coiled-coil region" evidence="5">
    <location>
        <begin position="26"/>
        <end position="53"/>
    </location>
</feature>
<dbReference type="HAMAP" id="MF_00171">
    <property type="entry name" value="TruA"/>
    <property type="match status" value="1"/>
</dbReference>
<keyword evidence="3 4" id="KW-0413">Isomerase</keyword>
<dbReference type="Proteomes" id="UP001497525">
    <property type="component" value="Unassembled WGS sequence"/>
</dbReference>
<evidence type="ECO:0000256" key="1">
    <source>
        <dbReference type="ARBA" id="ARBA00009375"/>
    </source>
</evidence>
<dbReference type="GO" id="GO:0160147">
    <property type="term" value="F:tRNA pseudouridine(38-40) synthase activity"/>
    <property type="evidence" value="ECO:0007669"/>
    <property type="project" value="UniProtKB-EC"/>
</dbReference>
<reference evidence="8" key="1">
    <citation type="submission" date="2024-06" db="EMBL/GenBank/DDBJ databases">
        <authorList>
            <person name="Liu X."/>
            <person name="Lenzi L."/>
            <person name="Haldenby T S."/>
            <person name="Uol C."/>
        </authorList>
    </citation>
    <scope>NUCLEOTIDE SEQUENCE</scope>
</reference>
<dbReference type="Gene3D" id="3.30.70.580">
    <property type="entry name" value="Pseudouridine synthase I, catalytic domain, N-terminal subdomain"/>
    <property type="match status" value="1"/>
</dbReference>
<dbReference type="GO" id="GO:1990481">
    <property type="term" value="P:mRNA pseudouridine synthesis"/>
    <property type="evidence" value="ECO:0007669"/>
    <property type="project" value="TreeGrafter"/>
</dbReference>
<gene>
    <name evidence="8" type="ORF">CDAUBV1_LOCUS11630</name>
</gene>
<dbReference type="GO" id="GO:0003723">
    <property type="term" value="F:RNA binding"/>
    <property type="evidence" value="ECO:0007669"/>
    <property type="project" value="InterPro"/>
</dbReference>
<dbReference type="PANTHER" id="PTHR11142:SF5">
    <property type="entry name" value="TRNA PSEUDOURIDINE(38_39) SYNTHASE"/>
    <property type="match status" value="1"/>
</dbReference>
<name>A0AAV2TIU2_CALDB</name>
<evidence type="ECO:0000256" key="5">
    <source>
        <dbReference type="SAM" id="Coils"/>
    </source>
</evidence>
<comment type="similarity">
    <text evidence="1 4">Belongs to the tRNA pseudouridine synthase TruA family.</text>
</comment>
<dbReference type="SUPFAM" id="SSF55120">
    <property type="entry name" value="Pseudouridine synthase"/>
    <property type="match status" value="1"/>
</dbReference>
<dbReference type="EC" id="5.4.99.12" evidence="4"/>
<dbReference type="InterPro" id="IPR001406">
    <property type="entry name" value="PsdUridine_synth_TruA"/>
</dbReference>
<feature type="region of interest" description="Disordered" evidence="6">
    <location>
        <begin position="450"/>
        <end position="478"/>
    </location>
</feature>